<dbReference type="PANTHER" id="PTHR46082">
    <property type="entry name" value="ATP/GTP-BINDING PROTEIN-RELATED"/>
    <property type="match status" value="1"/>
</dbReference>
<evidence type="ECO:0000313" key="2">
    <source>
        <dbReference type="Proteomes" id="UP000799764"/>
    </source>
</evidence>
<proteinExistence type="predicted"/>
<organism evidence="1 2">
    <name type="scientific">Karstenula rhodostoma CBS 690.94</name>
    <dbReference type="NCBI Taxonomy" id="1392251"/>
    <lineage>
        <taxon>Eukaryota</taxon>
        <taxon>Fungi</taxon>
        <taxon>Dikarya</taxon>
        <taxon>Ascomycota</taxon>
        <taxon>Pezizomycotina</taxon>
        <taxon>Dothideomycetes</taxon>
        <taxon>Pleosporomycetidae</taxon>
        <taxon>Pleosporales</taxon>
        <taxon>Massarineae</taxon>
        <taxon>Didymosphaeriaceae</taxon>
        <taxon>Karstenula</taxon>
    </lineage>
</organism>
<sequence>MAELLTVVGGVAAGTQLFHYGMKTLAAAAALPRYSRHSPEIVNGWTEQVAAMLHCLDTMQQQIGNLDSTMVRLLDLCRKDAVALLAILLPSQSQLRLRKHRRLRKLVFVLRKEREIETLIKTFDQKFTRTMLSLLWLSSNPSEHVTQANLKANQVISQQDRTQLIKTIEDVISTASFFDDSYVPVELLAKLTGPAMLSEALSALVACMSFDPTFSPSYVKLNTNLRQRMQSQLSVSLGGQVYLNHALDALYSRFPTTFTHQRTVRIGRELHLHVLSTVSAASGYSLERDIFSRVASLTFYVCRYLLAAGRYTVISRLLSTFRRRFFAELRADINIDTRLRGKECVALKLQGNVSDALRISRDNYHSRREAFGIMNEITIYGLNNQGLLYHATGDYASANQCLGEALDMHAKMQGNDHPDTLITANNLGIIFQSQGRYDDANLLFSRSLVGMTCACEQDCLDVLAARSNLGTSMHLQKRYHEARSHHQYVYERRCNILGPEIHETIKSKANLAITINELGDHEQAEKMCREAARSLETELGHLHPDVLKTHINLAAILFDRGKYTEAEDTIRTTLPMMDEKYGPTHPRTLRALEFRATLLHHMGSLSAAFAIMTQLVQVQRERTSYAPPNPDLQRNFDHMKELEADIERSHSL</sequence>
<dbReference type="InterPro" id="IPR053137">
    <property type="entry name" value="NLR-like"/>
</dbReference>
<keyword evidence="2" id="KW-1185">Reference proteome</keyword>
<reference evidence="1" key="1">
    <citation type="journal article" date="2020" name="Stud. Mycol.">
        <title>101 Dothideomycetes genomes: a test case for predicting lifestyles and emergence of pathogens.</title>
        <authorList>
            <person name="Haridas S."/>
            <person name="Albert R."/>
            <person name="Binder M."/>
            <person name="Bloem J."/>
            <person name="Labutti K."/>
            <person name="Salamov A."/>
            <person name="Andreopoulos B."/>
            <person name="Baker S."/>
            <person name="Barry K."/>
            <person name="Bills G."/>
            <person name="Bluhm B."/>
            <person name="Cannon C."/>
            <person name="Castanera R."/>
            <person name="Culley D."/>
            <person name="Daum C."/>
            <person name="Ezra D."/>
            <person name="Gonzalez J."/>
            <person name="Henrissat B."/>
            <person name="Kuo A."/>
            <person name="Liang C."/>
            <person name="Lipzen A."/>
            <person name="Lutzoni F."/>
            <person name="Magnuson J."/>
            <person name="Mondo S."/>
            <person name="Nolan M."/>
            <person name="Ohm R."/>
            <person name="Pangilinan J."/>
            <person name="Park H.-J."/>
            <person name="Ramirez L."/>
            <person name="Alfaro M."/>
            <person name="Sun H."/>
            <person name="Tritt A."/>
            <person name="Yoshinaga Y."/>
            <person name="Zwiers L.-H."/>
            <person name="Turgeon B."/>
            <person name="Goodwin S."/>
            <person name="Spatafora J."/>
            <person name="Crous P."/>
            <person name="Grigoriev I."/>
        </authorList>
    </citation>
    <scope>NUCLEOTIDE SEQUENCE</scope>
    <source>
        <strain evidence="1">CBS 690.94</strain>
    </source>
</reference>
<dbReference type="OrthoDB" id="20872at2759"/>
<dbReference type="SUPFAM" id="SSF48452">
    <property type="entry name" value="TPR-like"/>
    <property type="match status" value="1"/>
</dbReference>
<comment type="caution">
    <text evidence="1">The sequence shown here is derived from an EMBL/GenBank/DDBJ whole genome shotgun (WGS) entry which is preliminary data.</text>
</comment>
<dbReference type="Gene3D" id="1.25.40.10">
    <property type="entry name" value="Tetratricopeptide repeat domain"/>
    <property type="match status" value="2"/>
</dbReference>
<protein>
    <submittedName>
        <fullName evidence="1">TPR-like protein</fullName>
    </submittedName>
</protein>
<gene>
    <name evidence="1" type="ORF">P171DRAFT_516354</name>
</gene>
<dbReference type="InterPro" id="IPR019734">
    <property type="entry name" value="TPR_rpt"/>
</dbReference>
<accession>A0A9P4PSF1</accession>
<dbReference type="PANTHER" id="PTHR46082:SF6">
    <property type="entry name" value="AAA+ ATPASE DOMAIN-CONTAINING PROTEIN-RELATED"/>
    <property type="match status" value="1"/>
</dbReference>
<evidence type="ECO:0000313" key="1">
    <source>
        <dbReference type="EMBL" id="KAF2450489.1"/>
    </source>
</evidence>
<dbReference type="Pfam" id="PF13374">
    <property type="entry name" value="TPR_10"/>
    <property type="match status" value="1"/>
</dbReference>
<dbReference type="AlphaFoldDB" id="A0A9P4PSF1"/>
<name>A0A9P4PSF1_9PLEO</name>
<dbReference type="Pfam" id="PF13424">
    <property type="entry name" value="TPR_12"/>
    <property type="match status" value="2"/>
</dbReference>
<dbReference type="SMART" id="SM00028">
    <property type="entry name" value="TPR"/>
    <property type="match status" value="3"/>
</dbReference>
<dbReference type="InterPro" id="IPR011990">
    <property type="entry name" value="TPR-like_helical_dom_sf"/>
</dbReference>
<dbReference type="EMBL" id="MU001493">
    <property type="protein sequence ID" value="KAF2450489.1"/>
    <property type="molecule type" value="Genomic_DNA"/>
</dbReference>
<dbReference type="Proteomes" id="UP000799764">
    <property type="component" value="Unassembled WGS sequence"/>
</dbReference>